<organism evidence="8 9">
    <name type="scientific">Brevibacillus ruminantium</name>
    <dbReference type="NCBI Taxonomy" id="2950604"/>
    <lineage>
        <taxon>Bacteria</taxon>
        <taxon>Bacillati</taxon>
        <taxon>Bacillota</taxon>
        <taxon>Bacilli</taxon>
        <taxon>Bacillales</taxon>
        <taxon>Paenibacillaceae</taxon>
        <taxon>Brevibacillus</taxon>
    </lineage>
</organism>
<proteinExistence type="predicted"/>
<comment type="subcellular location">
    <subcellularLocation>
        <location evidence="1">Cell membrane</location>
        <topology evidence="1">Multi-pass membrane protein</topology>
    </subcellularLocation>
</comment>
<dbReference type="SMART" id="SM00471">
    <property type="entry name" value="HDc"/>
    <property type="match status" value="1"/>
</dbReference>
<name>A0ABY4WJD4_9BACL</name>
<keyword evidence="2" id="KW-1003">Cell membrane</keyword>
<feature type="domain" description="HD-GYP" evidence="7">
    <location>
        <begin position="244"/>
        <end position="448"/>
    </location>
</feature>
<reference evidence="8" key="1">
    <citation type="submission" date="2022-06" db="EMBL/GenBank/DDBJ databases">
        <title>Genome sequencing of Brevibacillus sp. BB3-R1.</title>
        <authorList>
            <person name="Heo J."/>
            <person name="Lee D."/>
            <person name="Won M."/>
            <person name="Han B.-H."/>
            <person name="Hong S.-B."/>
            <person name="Kwon S.-W."/>
        </authorList>
    </citation>
    <scope>NUCLEOTIDE SEQUENCE</scope>
    <source>
        <strain evidence="8">BB3-R1</strain>
    </source>
</reference>
<dbReference type="RefSeq" id="WP_251874314.1">
    <property type="nucleotide sequence ID" value="NZ_CP098755.1"/>
</dbReference>
<dbReference type="InterPro" id="IPR033480">
    <property type="entry name" value="sCache_2"/>
</dbReference>
<dbReference type="EMBL" id="CP098755">
    <property type="protein sequence ID" value="USG67212.1"/>
    <property type="molecule type" value="Genomic_DNA"/>
</dbReference>
<dbReference type="Pfam" id="PF17200">
    <property type="entry name" value="sCache_2"/>
    <property type="match status" value="1"/>
</dbReference>
<evidence type="ECO:0000256" key="4">
    <source>
        <dbReference type="ARBA" id="ARBA00022989"/>
    </source>
</evidence>
<sequence>MRKGRSVLPLLLQKKTIKTRLFPVFLLLLPIIFSIIVFFGYSQAKQFYYQNEIEKMNRQLNSTFQILTLYDERVKEDSLSLSEAEYEARNLLAGPKRPDGTRNSDAVDLTMQSGESFLVFNSQGILVVHPQLEGRNLFHLSASEGQTLAQEVLREGKSVITYPSLVPGSQKSENKIAIVRYFPQWDWYVSLITTETYFYKQLSDLKTLLVILVFGSYLITAVLLYNTQRKEKALLSSKLRGEQLIETNQSILKTLAVALEERDSYTSGHSQRVAFYMRIMGKNMNFDNKTLETMYTGGLLHDIGKIGIEDSILLKPGRLTDEEYEIIRSHPIRGEALLKRLYAESGRHDSDEIQKIMVITRHHHERFDGRGYPDQLVGEEIPLLARVTAVADAFDAMTSSRAYRKGLSYSKACDELVRNSGTQFCPTVVDVFFQCVTEEVFLQAHHISRANELLDRFQEKNEVSLTHPISS</sequence>
<evidence type="ECO:0000259" key="7">
    <source>
        <dbReference type="PROSITE" id="PS51832"/>
    </source>
</evidence>
<evidence type="ECO:0000256" key="1">
    <source>
        <dbReference type="ARBA" id="ARBA00004651"/>
    </source>
</evidence>
<evidence type="ECO:0000313" key="8">
    <source>
        <dbReference type="EMBL" id="USG67212.1"/>
    </source>
</evidence>
<dbReference type="Gene3D" id="1.10.3210.10">
    <property type="entry name" value="Hypothetical protein af1432"/>
    <property type="match status" value="1"/>
</dbReference>
<feature type="transmembrane region" description="Helical" evidence="6">
    <location>
        <begin position="207"/>
        <end position="225"/>
    </location>
</feature>
<evidence type="ECO:0000256" key="2">
    <source>
        <dbReference type="ARBA" id="ARBA00022475"/>
    </source>
</evidence>
<evidence type="ECO:0000256" key="3">
    <source>
        <dbReference type="ARBA" id="ARBA00022692"/>
    </source>
</evidence>
<dbReference type="InterPro" id="IPR003607">
    <property type="entry name" value="HD/PDEase_dom"/>
</dbReference>
<evidence type="ECO:0000313" key="9">
    <source>
        <dbReference type="Proteomes" id="UP001056500"/>
    </source>
</evidence>
<dbReference type="SUPFAM" id="SSF109604">
    <property type="entry name" value="HD-domain/PDEase-like"/>
    <property type="match status" value="1"/>
</dbReference>
<dbReference type="Pfam" id="PF13487">
    <property type="entry name" value="HD_5"/>
    <property type="match status" value="1"/>
</dbReference>
<keyword evidence="3 6" id="KW-0812">Transmembrane</keyword>
<dbReference type="CDD" id="cd00077">
    <property type="entry name" value="HDc"/>
    <property type="match status" value="1"/>
</dbReference>
<evidence type="ECO:0000256" key="6">
    <source>
        <dbReference type="SAM" id="Phobius"/>
    </source>
</evidence>
<keyword evidence="4 6" id="KW-1133">Transmembrane helix</keyword>
<accession>A0ABY4WJD4</accession>
<keyword evidence="5 6" id="KW-0472">Membrane</keyword>
<dbReference type="Gene3D" id="3.30.450.20">
    <property type="entry name" value="PAS domain"/>
    <property type="match status" value="1"/>
</dbReference>
<dbReference type="Proteomes" id="UP001056500">
    <property type="component" value="Chromosome"/>
</dbReference>
<dbReference type="PANTHER" id="PTHR43155">
    <property type="entry name" value="CYCLIC DI-GMP PHOSPHODIESTERASE PA4108-RELATED"/>
    <property type="match status" value="1"/>
</dbReference>
<gene>
    <name evidence="8" type="ORF">NDK47_07965</name>
</gene>
<keyword evidence="9" id="KW-1185">Reference proteome</keyword>
<feature type="transmembrane region" description="Helical" evidence="6">
    <location>
        <begin position="21"/>
        <end position="41"/>
    </location>
</feature>
<dbReference type="PROSITE" id="PS51832">
    <property type="entry name" value="HD_GYP"/>
    <property type="match status" value="1"/>
</dbReference>
<protein>
    <submittedName>
        <fullName evidence="8">Cache domain-containing protein</fullName>
    </submittedName>
</protein>
<dbReference type="InterPro" id="IPR037522">
    <property type="entry name" value="HD_GYP_dom"/>
</dbReference>
<evidence type="ECO:0000256" key="5">
    <source>
        <dbReference type="ARBA" id="ARBA00023136"/>
    </source>
</evidence>